<dbReference type="InterPro" id="IPR022617">
    <property type="entry name" value="Rad60/SUMO-like_dom"/>
</dbReference>
<evidence type="ECO:0000259" key="1">
    <source>
        <dbReference type="Pfam" id="PF11976"/>
    </source>
</evidence>
<reference evidence="2 3" key="2">
    <citation type="journal article" date="2017" name="Front. Plant Sci.">
        <title>Gene Classification and Mining of Molecular Markers Useful in Red Clover (Trifolium pratense) Breeding.</title>
        <authorList>
            <person name="Istvanek J."/>
            <person name="Dluhosova J."/>
            <person name="Dluhos P."/>
            <person name="Patkova L."/>
            <person name="Nedelnik J."/>
            <person name="Repkova J."/>
        </authorList>
    </citation>
    <scope>NUCLEOTIDE SEQUENCE [LARGE SCALE GENOMIC DNA]</scope>
    <source>
        <strain evidence="3">cv. Tatra</strain>
        <tissue evidence="2">Young leaves</tissue>
    </source>
</reference>
<evidence type="ECO:0000313" key="3">
    <source>
        <dbReference type="Proteomes" id="UP000236291"/>
    </source>
</evidence>
<dbReference type="PANTHER" id="PTHR10562">
    <property type="entry name" value="SMALL UBIQUITIN-RELATED MODIFIER"/>
    <property type="match status" value="1"/>
</dbReference>
<accession>A0A2K3LLE0</accession>
<dbReference type="InterPro" id="IPR029071">
    <property type="entry name" value="Ubiquitin-like_domsf"/>
</dbReference>
<organism evidence="2 3">
    <name type="scientific">Trifolium pratense</name>
    <name type="common">Red clover</name>
    <dbReference type="NCBI Taxonomy" id="57577"/>
    <lineage>
        <taxon>Eukaryota</taxon>
        <taxon>Viridiplantae</taxon>
        <taxon>Streptophyta</taxon>
        <taxon>Embryophyta</taxon>
        <taxon>Tracheophyta</taxon>
        <taxon>Spermatophyta</taxon>
        <taxon>Magnoliopsida</taxon>
        <taxon>eudicotyledons</taxon>
        <taxon>Gunneridae</taxon>
        <taxon>Pentapetalae</taxon>
        <taxon>rosids</taxon>
        <taxon>fabids</taxon>
        <taxon>Fabales</taxon>
        <taxon>Fabaceae</taxon>
        <taxon>Papilionoideae</taxon>
        <taxon>50 kb inversion clade</taxon>
        <taxon>NPAAA clade</taxon>
        <taxon>Hologalegina</taxon>
        <taxon>IRL clade</taxon>
        <taxon>Trifolieae</taxon>
        <taxon>Trifolium</taxon>
    </lineage>
</organism>
<dbReference type="Proteomes" id="UP000236291">
    <property type="component" value="Unassembled WGS sequence"/>
</dbReference>
<feature type="domain" description="Rad60/SUMO-like" evidence="1">
    <location>
        <begin position="2"/>
        <end position="66"/>
    </location>
</feature>
<reference evidence="2 3" key="1">
    <citation type="journal article" date="2014" name="Am. J. Bot.">
        <title>Genome assembly and annotation for red clover (Trifolium pratense; Fabaceae).</title>
        <authorList>
            <person name="Istvanek J."/>
            <person name="Jaros M."/>
            <person name="Krenek A."/>
            <person name="Repkova J."/>
        </authorList>
    </citation>
    <scope>NUCLEOTIDE SEQUENCE [LARGE SCALE GENOMIC DNA]</scope>
    <source>
        <strain evidence="3">cv. Tatra</strain>
        <tissue evidence="2">Young leaves</tissue>
    </source>
</reference>
<dbReference type="STRING" id="57577.A0A2K3LLE0"/>
<dbReference type="Gene3D" id="3.10.20.90">
    <property type="entry name" value="Phosphatidylinositol 3-kinase Catalytic Subunit, Chain A, domain 1"/>
    <property type="match status" value="1"/>
</dbReference>
<name>A0A2K3LLE0_TRIPR</name>
<protein>
    <submittedName>
        <fullName evidence="2">Small ubiquitin-related modifier 2-like protein</fullName>
    </submittedName>
</protein>
<dbReference type="SUPFAM" id="SSF54236">
    <property type="entry name" value="Ubiquitin-like"/>
    <property type="match status" value="1"/>
</dbReference>
<proteinExistence type="predicted"/>
<evidence type="ECO:0000313" key="2">
    <source>
        <dbReference type="EMBL" id="PNX79346.1"/>
    </source>
</evidence>
<comment type="caution">
    <text evidence="2">The sequence shown here is derived from an EMBL/GenBank/DDBJ whole genome shotgun (WGS) entry which is preliminary data.</text>
</comment>
<dbReference type="AlphaFoldDB" id="A0A2K3LLE0"/>
<dbReference type="Pfam" id="PF11976">
    <property type="entry name" value="Rad60-SLD"/>
    <property type="match status" value="1"/>
</dbReference>
<dbReference type="EMBL" id="ASHM01035792">
    <property type="protein sequence ID" value="PNX79346.1"/>
    <property type="molecule type" value="Genomic_DNA"/>
</dbReference>
<gene>
    <name evidence="2" type="ORF">L195_g035330</name>
</gene>
<sequence length="79" mass="8941">MTEDGKEIFFRLNQNRYLKPALQSYCQKVNMDFETMNFILEGKPIRKERDTPKTLKMVNDDQIDAVKQQTGGGGAAGGN</sequence>